<gene>
    <name evidence="3" type="ORF">PVAP13_8KG317608</name>
</gene>
<comment type="caution">
    <text evidence="3">The sequence shown here is derived from an EMBL/GenBank/DDBJ whole genome shotgun (WGS) entry which is preliminary data.</text>
</comment>
<evidence type="ECO:0000256" key="2">
    <source>
        <dbReference type="SAM" id="SignalP"/>
    </source>
</evidence>
<name>A0A8T0PP13_PANVG</name>
<dbReference type="Proteomes" id="UP000823388">
    <property type="component" value="Chromosome 8K"/>
</dbReference>
<reference evidence="3" key="1">
    <citation type="submission" date="2020-05" db="EMBL/GenBank/DDBJ databases">
        <title>WGS assembly of Panicum virgatum.</title>
        <authorList>
            <person name="Lovell J.T."/>
            <person name="Jenkins J."/>
            <person name="Shu S."/>
            <person name="Juenger T.E."/>
            <person name="Schmutz J."/>
        </authorList>
    </citation>
    <scope>NUCLEOTIDE SEQUENCE</scope>
    <source>
        <strain evidence="3">AP13</strain>
    </source>
</reference>
<evidence type="ECO:0000313" key="3">
    <source>
        <dbReference type="EMBL" id="KAG2563713.1"/>
    </source>
</evidence>
<proteinExistence type="predicted"/>
<keyword evidence="4" id="KW-1185">Reference proteome</keyword>
<evidence type="ECO:0000313" key="4">
    <source>
        <dbReference type="Proteomes" id="UP000823388"/>
    </source>
</evidence>
<dbReference type="AlphaFoldDB" id="A0A8T0PP13"/>
<protein>
    <submittedName>
        <fullName evidence="3">Uncharacterized protein</fullName>
    </submittedName>
</protein>
<accession>A0A8T0PP13</accession>
<keyword evidence="2" id="KW-0732">Signal</keyword>
<organism evidence="3 4">
    <name type="scientific">Panicum virgatum</name>
    <name type="common">Blackwell switchgrass</name>
    <dbReference type="NCBI Taxonomy" id="38727"/>
    <lineage>
        <taxon>Eukaryota</taxon>
        <taxon>Viridiplantae</taxon>
        <taxon>Streptophyta</taxon>
        <taxon>Embryophyta</taxon>
        <taxon>Tracheophyta</taxon>
        <taxon>Spermatophyta</taxon>
        <taxon>Magnoliopsida</taxon>
        <taxon>Liliopsida</taxon>
        <taxon>Poales</taxon>
        <taxon>Poaceae</taxon>
        <taxon>PACMAD clade</taxon>
        <taxon>Panicoideae</taxon>
        <taxon>Panicodae</taxon>
        <taxon>Paniceae</taxon>
        <taxon>Panicinae</taxon>
        <taxon>Panicum</taxon>
        <taxon>Panicum sect. Hiantes</taxon>
    </lineage>
</organism>
<sequence length="54" mass="5879">MFLLVQLFGIFLLHAPRAMARSAPGCTGNPNQNSLSCPPDPRNEPCYHPPCPNS</sequence>
<feature type="signal peptide" evidence="2">
    <location>
        <begin position="1"/>
        <end position="20"/>
    </location>
</feature>
<dbReference type="EMBL" id="CM029051">
    <property type="protein sequence ID" value="KAG2563713.1"/>
    <property type="molecule type" value="Genomic_DNA"/>
</dbReference>
<feature type="region of interest" description="Disordered" evidence="1">
    <location>
        <begin position="22"/>
        <end position="43"/>
    </location>
</feature>
<feature type="chain" id="PRO_5035712560" evidence="2">
    <location>
        <begin position="21"/>
        <end position="54"/>
    </location>
</feature>
<evidence type="ECO:0000256" key="1">
    <source>
        <dbReference type="SAM" id="MobiDB-lite"/>
    </source>
</evidence>